<dbReference type="PANTHER" id="PTHR21240:SF19">
    <property type="entry name" value="CATALYTIC_ HYDROLASE"/>
    <property type="match status" value="1"/>
</dbReference>
<dbReference type="InterPro" id="IPR032466">
    <property type="entry name" value="Metal_Hydrolase"/>
</dbReference>
<dbReference type="RefSeq" id="WP_168061620.1">
    <property type="nucleotide sequence ID" value="NZ_VTOW01000003.1"/>
</dbReference>
<gene>
    <name evidence="3" type="ORF">MNODULE_15660</name>
</gene>
<protein>
    <submittedName>
        <fullName evidence="3">Amidohydrolase</fullName>
    </submittedName>
</protein>
<reference evidence="3 4" key="1">
    <citation type="journal article" date="2020" name="Nature">
        <title>Bacterial chemolithoautotrophy via manganese oxidation.</title>
        <authorList>
            <person name="Yu H."/>
            <person name="Leadbetter J.R."/>
        </authorList>
    </citation>
    <scope>NUCLEOTIDE SEQUENCE [LARGE SCALE GENOMIC DNA]</scope>
    <source>
        <strain evidence="3 4">Mn-1</strain>
    </source>
</reference>
<evidence type="ECO:0000259" key="2">
    <source>
        <dbReference type="Pfam" id="PF04909"/>
    </source>
</evidence>
<dbReference type="EMBL" id="VTOW01000003">
    <property type="protein sequence ID" value="NKE72185.1"/>
    <property type="molecule type" value="Genomic_DNA"/>
</dbReference>
<organism evidence="3 4">
    <name type="scientific">Candidatus Manganitrophus noduliformans</name>
    <dbReference type="NCBI Taxonomy" id="2606439"/>
    <lineage>
        <taxon>Bacteria</taxon>
        <taxon>Pseudomonadati</taxon>
        <taxon>Nitrospirota</taxon>
        <taxon>Nitrospiria</taxon>
        <taxon>Candidatus Troglogloeales</taxon>
        <taxon>Candidatus Manganitrophaceae</taxon>
        <taxon>Candidatus Manganitrophus</taxon>
    </lineage>
</organism>
<keyword evidence="4" id="KW-1185">Reference proteome</keyword>
<dbReference type="SUPFAM" id="SSF51556">
    <property type="entry name" value="Metallo-dependent hydrolases"/>
    <property type="match status" value="1"/>
</dbReference>
<comment type="caution">
    <text evidence="3">The sequence shown here is derived from an EMBL/GenBank/DDBJ whole genome shotgun (WGS) entry which is preliminary data.</text>
</comment>
<dbReference type="GO" id="GO:0016831">
    <property type="term" value="F:carboxy-lyase activity"/>
    <property type="evidence" value="ECO:0007669"/>
    <property type="project" value="InterPro"/>
</dbReference>
<accession>A0A7X6DRT5</accession>
<dbReference type="Gene3D" id="3.20.20.140">
    <property type="entry name" value="Metal-dependent hydrolases"/>
    <property type="match status" value="1"/>
</dbReference>
<feature type="domain" description="Amidohydrolase-related" evidence="2">
    <location>
        <begin position="4"/>
        <end position="281"/>
    </location>
</feature>
<proteinExistence type="predicted"/>
<dbReference type="CDD" id="cd01292">
    <property type="entry name" value="metallo-dependent_hydrolases"/>
    <property type="match status" value="1"/>
</dbReference>
<name>A0A7X6DRT5_9BACT</name>
<sequence length="281" mass="31425">MRAIDMHVHPGTREYLVDAGGKYLSDALHYFHRHDAVVSIEEMAAYYRRLDMMGVLLAWDAETHTGLPPVTNDYVAGIVQKYPDVFIGFAGVDPWKGALAVRELERAVKALGLRGLKCHPIIQAFYPNDRKFYPLWECCEGLKIPLLLHTGTTGVGAGVPGGNGLKLKYARPIPCIDDIAADFPNLTIIGAHPSWPWQEEMLAIAVHKTNVYIDLSGWSPKYFPPSLVQHANSLLQDRVLFGSDYPFLTPERWIADFEKAGFKPAVWEKILFGNAKRLLGL</sequence>
<dbReference type="Pfam" id="PF04909">
    <property type="entry name" value="Amidohydro_2"/>
    <property type="match status" value="1"/>
</dbReference>
<dbReference type="InterPro" id="IPR006680">
    <property type="entry name" value="Amidohydro-rel"/>
</dbReference>
<evidence type="ECO:0000313" key="3">
    <source>
        <dbReference type="EMBL" id="NKE72185.1"/>
    </source>
</evidence>
<evidence type="ECO:0000256" key="1">
    <source>
        <dbReference type="ARBA" id="ARBA00023239"/>
    </source>
</evidence>
<dbReference type="InterPro" id="IPR032465">
    <property type="entry name" value="ACMSD"/>
</dbReference>
<dbReference type="PANTHER" id="PTHR21240">
    <property type="entry name" value="2-AMINO-3-CARBOXYLMUCONATE-6-SEMIALDEHYDE DECARBOXYLASE"/>
    <property type="match status" value="1"/>
</dbReference>
<dbReference type="AlphaFoldDB" id="A0A7X6DRT5"/>
<keyword evidence="3" id="KW-0378">Hydrolase</keyword>
<keyword evidence="1" id="KW-0456">Lyase</keyword>
<dbReference type="Proteomes" id="UP000534783">
    <property type="component" value="Unassembled WGS sequence"/>
</dbReference>
<evidence type="ECO:0000313" key="4">
    <source>
        <dbReference type="Proteomes" id="UP000534783"/>
    </source>
</evidence>
<dbReference type="GO" id="GO:0016787">
    <property type="term" value="F:hydrolase activity"/>
    <property type="evidence" value="ECO:0007669"/>
    <property type="project" value="UniProtKB-KW"/>
</dbReference>